<feature type="domain" description="Alpha-D-phosphohexomutase alpha/beta/alpha" evidence="9">
    <location>
        <begin position="162"/>
        <end position="262"/>
    </location>
</feature>
<dbReference type="InterPro" id="IPR005841">
    <property type="entry name" value="Alpha-D-phosphohexomutase_SF"/>
</dbReference>
<dbReference type="EMBL" id="CAEZTS010000294">
    <property type="protein sequence ID" value="CAB4599794.1"/>
    <property type="molecule type" value="Genomic_DNA"/>
</dbReference>
<name>A0A6J6GL14_9ZZZZ</name>
<dbReference type="PANTHER" id="PTHR42946">
    <property type="entry name" value="PHOSPHOHEXOSE MUTASE"/>
    <property type="match status" value="1"/>
</dbReference>
<dbReference type="NCBIfam" id="TIGR01455">
    <property type="entry name" value="glmM"/>
    <property type="match status" value="1"/>
</dbReference>
<dbReference type="Pfam" id="PF02880">
    <property type="entry name" value="PGM_PMM_III"/>
    <property type="match status" value="1"/>
</dbReference>
<evidence type="ECO:0000259" key="9">
    <source>
        <dbReference type="Pfam" id="PF02879"/>
    </source>
</evidence>
<evidence type="ECO:0000256" key="4">
    <source>
        <dbReference type="ARBA" id="ARBA00022723"/>
    </source>
</evidence>
<dbReference type="SUPFAM" id="SSF53738">
    <property type="entry name" value="Phosphoglucomutase, first 3 domains"/>
    <property type="match status" value="3"/>
</dbReference>
<dbReference type="PRINTS" id="PR00509">
    <property type="entry name" value="PGMPMM"/>
</dbReference>
<evidence type="ECO:0000256" key="6">
    <source>
        <dbReference type="ARBA" id="ARBA00023235"/>
    </source>
</evidence>
<feature type="domain" description="Alpha-D-phosphohexomutase alpha/beta/alpha" evidence="8">
    <location>
        <begin position="12"/>
        <end position="135"/>
    </location>
</feature>
<feature type="domain" description="Alpha-D-phosphohexomutase C-terminal" evidence="7">
    <location>
        <begin position="383"/>
        <end position="448"/>
    </location>
</feature>
<evidence type="ECO:0000259" key="8">
    <source>
        <dbReference type="Pfam" id="PF02878"/>
    </source>
</evidence>
<dbReference type="Pfam" id="PF02878">
    <property type="entry name" value="PGM_PMM_I"/>
    <property type="match status" value="1"/>
</dbReference>
<dbReference type="GO" id="GO:0009252">
    <property type="term" value="P:peptidoglycan biosynthetic process"/>
    <property type="evidence" value="ECO:0007669"/>
    <property type="project" value="TreeGrafter"/>
</dbReference>
<dbReference type="InterPro" id="IPR005843">
    <property type="entry name" value="A-D-PHexomutase_C"/>
</dbReference>
<dbReference type="HAMAP" id="MF_01554_B">
    <property type="entry name" value="GlmM_B"/>
    <property type="match status" value="1"/>
</dbReference>
<dbReference type="GO" id="GO:0005975">
    <property type="term" value="P:carbohydrate metabolic process"/>
    <property type="evidence" value="ECO:0007669"/>
    <property type="project" value="InterPro"/>
</dbReference>
<dbReference type="GO" id="GO:0005829">
    <property type="term" value="C:cytosol"/>
    <property type="evidence" value="ECO:0007669"/>
    <property type="project" value="TreeGrafter"/>
</dbReference>
<dbReference type="FunFam" id="3.40.120.10:FF:000002">
    <property type="entry name" value="Phosphoglucosamine mutase"/>
    <property type="match status" value="1"/>
</dbReference>
<dbReference type="Pfam" id="PF02879">
    <property type="entry name" value="PGM_PMM_II"/>
    <property type="match status" value="1"/>
</dbReference>
<dbReference type="InterPro" id="IPR005845">
    <property type="entry name" value="A-D-PHexomutase_a/b/a-II"/>
</dbReference>
<keyword evidence="5" id="KW-0460">Magnesium</keyword>
<dbReference type="InterPro" id="IPR006352">
    <property type="entry name" value="GlmM_bact"/>
</dbReference>
<comment type="similarity">
    <text evidence="2">Belongs to the phosphohexose mutase family.</text>
</comment>
<comment type="cofactor">
    <cofactor evidence="1">
        <name>Mg(2+)</name>
        <dbReference type="ChEBI" id="CHEBI:18420"/>
    </cofactor>
</comment>
<organism evidence="11">
    <name type="scientific">freshwater metagenome</name>
    <dbReference type="NCBI Taxonomy" id="449393"/>
    <lineage>
        <taxon>unclassified sequences</taxon>
        <taxon>metagenomes</taxon>
        <taxon>ecological metagenomes</taxon>
    </lineage>
</organism>
<gene>
    <name evidence="11" type="ORF">UFOPK1722_02136</name>
</gene>
<dbReference type="GO" id="GO:0008966">
    <property type="term" value="F:phosphoglucosamine mutase activity"/>
    <property type="evidence" value="ECO:0007669"/>
    <property type="project" value="InterPro"/>
</dbReference>
<dbReference type="InterPro" id="IPR005844">
    <property type="entry name" value="A-D-PHexomutase_a/b/a-I"/>
</dbReference>
<dbReference type="InterPro" id="IPR036900">
    <property type="entry name" value="A-D-PHexomutase_C_sf"/>
</dbReference>
<evidence type="ECO:0000313" key="11">
    <source>
        <dbReference type="EMBL" id="CAB4599794.1"/>
    </source>
</evidence>
<dbReference type="InterPro" id="IPR050060">
    <property type="entry name" value="Phosphoglucosamine_mutase"/>
</dbReference>
<keyword evidence="6" id="KW-0413">Isomerase</keyword>
<evidence type="ECO:0000259" key="7">
    <source>
        <dbReference type="Pfam" id="PF00408"/>
    </source>
</evidence>
<evidence type="ECO:0000256" key="2">
    <source>
        <dbReference type="ARBA" id="ARBA00010231"/>
    </source>
</evidence>
<dbReference type="InterPro" id="IPR005846">
    <property type="entry name" value="A-D-PHexomutase_a/b/a-III"/>
</dbReference>
<accession>A0A6J6GL14</accession>
<dbReference type="GO" id="GO:0006048">
    <property type="term" value="P:UDP-N-acetylglucosamine biosynthetic process"/>
    <property type="evidence" value="ECO:0007669"/>
    <property type="project" value="TreeGrafter"/>
</dbReference>
<dbReference type="Pfam" id="PF00408">
    <property type="entry name" value="PGM_PMM_IV"/>
    <property type="match status" value="1"/>
</dbReference>
<feature type="domain" description="Alpha-D-phosphohexomutase alpha/beta/alpha" evidence="10">
    <location>
        <begin position="266"/>
        <end position="377"/>
    </location>
</feature>
<dbReference type="SUPFAM" id="SSF55957">
    <property type="entry name" value="Phosphoglucomutase, C-terminal domain"/>
    <property type="match status" value="1"/>
</dbReference>
<keyword evidence="3" id="KW-0597">Phosphoprotein</keyword>
<evidence type="ECO:0000256" key="5">
    <source>
        <dbReference type="ARBA" id="ARBA00022842"/>
    </source>
</evidence>
<dbReference type="Gene3D" id="3.30.310.50">
    <property type="entry name" value="Alpha-D-phosphohexomutase, C-terminal domain"/>
    <property type="match status" value="1"/>
</dbReference>
<dbReference type="PANTHER" id="PTHR42946:SF1">
    <property type="entry name" value="PHOSPHOGLUCOMUTASE (ALPHA-D-GLUCOSE-1,6-BISPHOSPHATE-DEPENDENT)"/>
    <property type="match status" value="1"/>
</dbReference>
<dbReference type="GO" id="GO:0004615">
    <property type="term" value="F:phosphomannomutase activity"/>
    <property type="evidence" value="ECO:0007669"/>
    <property type="project" value="TreeGrafter"/>
</dbReference>
<proteinExistence type="inferred from homology"/>
<evidence type="ECO:0000256" key="1">
    <source>
        <dbReference type="ARBA" id="ARBA00001946"/>
    </source>
</evidence>
<dbReference type="Gene3D" id="3.40.120.10">
    <property type="entry name" value="Alpha-D-Glucose-1,6-Bisphosphate, subunit A, domain 3"/>
    <property type="match status" value="3"/>
</dbReference>
<protein>
    <submittedName>
        <fullName evidence="11">Unannotated protein</fullName>
    </submittedName>
</protein>
<keyword evidence="4" id="KW-0479">Metal-binding</keyword>
<dbReference type="AlphaFoldDB" id="A0A6J6GL14"/>
<evidence type="ECO:0000259" key="10">
    <source>
        <dbReference type="Pfam" id="PF02880"/>
    </source>
</evidence>
<dbReference type="GO" id="GO:0000287">
    <property type="term" value="F:magnesium ion binding"/>
    <property type="evidence" value="ECO:0007669"/>
    <property type="project" value="InterPro"/>
</dbReference>
<evidence type="ECO:0000256" key="3">
    <source>
        <dbReference type="ARBA" id="ARBA00022553"/>
    </source>
</evidence>
<dbReference type="InterPro" id="IPR016055">
    <property type="entry name" value="A-D-PHexomutase_a/b/a-I/II/III"/>
</dbReference>
<reference evidence="11" key="1">
    <citation type="submission" date="2020-05" db="EMBL/GenBank/DDBJ databases">
        <authorList>
            <person name="Chiriac C."/>
            <person name="Salcher M."/>
            <person name="Ghai R."/>
            <person name="Kavagutti S V."/>
        </authorList>
    </citation>
    <scope>NUCLEOTIDE SEQUENCE</scope>
</reference>
<sequence>MSGVSKSPHPGFGTDGVRGQAIVEVSPEYVMALGRAVARVLQPSRVVLGRDPRISGPILEAAFSAGASAEGVRVEEFGVLPTPALAMISARESVPAVVITASHNKYTDNGVKVFAAGGRKLLDHQERAIEAETWRILDEGTGPIRRDLEVGVVMRRSDGVSMYVDHLVEIFGEGSLAGLRVVIDTANGAMSKVAPLLLQRLGADVIVMNDAPDGTNINDKCGATAPQALCDFISGTGTGISVDMGFAFDGDGDRLIAVDENGRVVDGDRLIALSAVDRQRTGTLVGDTVVVTVMSNLGFHRAMSGAGVSVVTTGVGDRLVLDAMEAGGFVLGGEQSGHIIHRDHATTGDGLLAAVVLARMMRRQGGRFSQVAAGVMHSFPQVLKNVRVDRRPEDVASLLATEIAAEEAVLGVNGRVLVRSSGTEPVVRVMVEAGTPELADEVAERLVAAALDKCR</sequence>